<sequence>MTPTAQHLLTSAAAAAALNPTGLSMTHPSHPHHQQLQQQMMQQSYYHHAAAALQQQDEGAFSLFDQHLRRQRW</sequence>
<feature type="region of interest" description="Disordered" evidence="1">
    <location>
        <begin position="21"/>
        <end position="43"/>
    </location>
</feature>
<evidence type="ECO:0000313" key="2">
    <source>
        <dbReference type="EMBL" id="JAA94505.1"/>
    </source>
</evidence>
<dbReference type="AlphaFoldDB" id="T1DG19"/>
<evidence type="ECO:0000256" key="1">
    <source>
        <dbReference type="SAM" id="MobiDB-lite"/>
    </source>
</evidence>
<proteinExistence type="evidence at transcript level"/>
<organism evidence="2">
    <name type="scientific">Psorophora albipes</name>
    <dbReference type="NCBI Taxonomy" id="869069"/>
    <lineage>
        <taxon>Eukaryota</taxon>
        <taxon>Metazoa</taxon>
        <taxon>Ecdysozoa</taxon>
        <taxon>Arthropoda</taxon>
        <taxon>Hexapoda</taxon>
        <taxon>Insecta</taxon>
        <taxon>Pterygota</taxon>
        <taxon>Neoptera</taxon>
        <taxon>Endopterygota</taxon>
        <taxon>Diptera</taxon>
        <taxon>Nematocera</taxon>
        <taxon>Culicoidea</taxon>
        <taxon>Culicidae</taxon>
        <taxon>Culicinae</taxon>
        <taxon>Aedini</taxon>
        <taxon>Psorophora</taxon>
    </lineage>
</organism>
<accession>T1DG19</accession>
<dbReference type="EMBL" id="GALA01000347">
    <property type="protein sequence ID" value="JAA94505.1"/>
    <property type="molecule type" value="mRNA"/>
</dbReference>
<feature type="compositionally biased region" description="Low complexity" evidence="1">
    <location>
        <begin position="34"/>
        <end position="43"/>
    </location>
</feature>
<reference evidence="2" key="1">
    <citation type="journal article" date="2013" name="BMC Genomics">
        <title>A deep insight into the sialotranscriptome of the mosquito, Psorophora albipes.</title>
        <authorList>
            <person name="Chagas A.C."/>
            <person name="Calvo E."/>
            <person name="Rios-Velasquez C.M."/>
            <person name="Pessoa F.A."/>
            <person name="Medeiros J.F."/>
            <person name="Ribeiro J.M."/>
        </authorList>
    </citation>
    <scope>NUCLEOTIDE SEQUENCE</scope>
</reference>
<name>T1DG19_9DIPT</name>
<protein>
    <submittedName>
        <fullName evidence="2">Putative secreted protein</fullName>
    </submittedName>
</protein>